<dbReference type="InterPro" id="IPR012338">
    <property type="entry name" value="Beta-lactam/transpept-like"/>
</dbReference>
<dbReference type="EMBL" id="CAEZZM010000112">
    <property type="protein sequence ID" value="CAB4766745.1"/>
    <property type="molecule type" value="Genomic_DNA"/>
</dbReference>
<dbReference type="AlphaFoldDB" id="A0A6J6V6P6"/>
<organism evidence="2">
    <name type="scientific">freshwater metagenome</name>
    <dbReference type="NCBI Taxonomy" id="449393"/>
    <lineage>
        <taxon>unclassified sequences</taxon>
        <taxon>metagenomes</taxon>
        <taxon>ecological metagenomes</taxon>
    </lineage>
</organism>
<evidence type="ECO:0000313" key="2">
    <source>
        <dbReference type="EMBL" id="CAB4766745.1"/>
    </source>
</evidence>
<sequence>MSRRIVRALSLVLLIAVSGCGGGASVETLAGLDGSALDAMAKRAETDGANCLVVLKGGELVREWNFGGSSPTSLQEGFSTTKSVASLLIGIAQDQDLLSIDQPASDFITEWKGTKSEPVTIRQLLSMTSGRYYDFQTDYAQMAFFSQDKSGFSIGLEQQHEPGTVWEYNNSATQTLEVVLKRASNMAVNDFAAQYLFGPLGLSSRLITDAAGNAGLYAGMQTSCRDLATLTQLVLDQGTYQGKQIISQAFVAEAIKQSSTLKDDYGLLWWLDPSGAYYMSGACGQVAMAMPQFDVVATLMRATDLSSPQSLLTCGGESSEEILLEGINAASIGG</sequence>
<dbReference type="InterPro" id="IPR050789">
    <property type="entry name" value="Diverse_Enzym_Activities"/>
</dbReference>
<name>A0A6J6V6P6_9ZZZZ</name>
<evidence type="ECO:0000259" key="1">
    <source>
        <dbReference type="Pfam" id="PF00144"/>
    </source>
</evidence>
<dbReference type="PANTHER" id="PTHR43283">
    <property type="entry name" value="BETA-LACTAMASE-RELATED"/>
    <property type="match status" value="1"/>
</dbReference>
<accession>A0A6J6V6P6</accession>
<dbReference type="InterPro" id="IPR001466">
    <property type="entry name" value="Beta-lactam-related"/>
</dbReference>
<feature type="domain" description="Beta-lactamase-related" evidence="1">
    <location>
        <begin position="52"/>
        <end position="300"/>
    </location>
</feature>
<dbReference type="PANTHER" id="PTHR43283:SF7">
    <property type="entry name" value="BETA-LACTAMASE-RELATED DOMAIN-CONTAINING PROTEIN"/>
    <property type="match status" value="1"/>
</dbReference>
<proteinExistence type="predicted"/>
<protein>
    <submittedName>
        <fullName evidence="2">Unannotated protein</fullName>
    </submittedName>
</protein>
<gene>
    <name evidence="2" type="ORF">UFOPK2872_00912</name>
</gene>
<dbReference type="PROSITE" id="PS51257">
    <property type="entry name" value="PROKAR_LIPOPROTEIN"/>
    <property type="match status" value="1"/>
</dbReference>
<dbReference type="Pfam" id="PF00144">
    <property type="entry name" value="Beta-lactamase"/>
    <property type="match status" value="1"/>
</dbReference>
<reference evidence="2" key="1">
    <citation type="submission" date="2020-05" db="EMBL/GenBank/DDBJ databases">
        <authorList>
            <person name="Chiriac C."/>
            <person name="Salcher M."/>
            <person name="Ghai R."/>
            <person name="Kavagutti S V."/>
        </authorList>
    </citation>
    <scope>NUCLEOTIDE SEQUENCE</scope>
</reference>
<dbReference type="Gene3D" id="3.40.710.10">
    <property type="entry name" value="DD-peptidase/beta-lactamase superfamily"/>
    <property type="match status" value="1"/>
</dbReference>
<dbReference type="SUPFAM" id="SSF56601">
    <property type="entry name" value="beta-lactamase/transpeptidase-like"/>
    <property type="match status" value="1"/>
</dbReference>